<dbReference type="Proteomes" id="UP000308549">
    <property type="component" value="Unassembled WGS sequence"/>
</dbReference>
<organism evidence="2 3">
    <name type="scientific">Salinomyces thailandicus</name>
    <dbReference type="NCBI Taxonomy" id="706561"/>
    <lineage>
        <taxon>Eukaryota</taxon>
        <taxon>Fungi</taxon>
        <taxon>Dikarya</taxon>
        <taxon>Ascomycota</taxon>
        <taxon>Pezizomycotina</taxon>
        <taxon>Dothideomycetes</taxon>
        <taxon>Dothideomycetidae</taxon>
        <taxon>Mycosphaerellales</taxon>
        <taxon>Teratosphaeriaceae</taxon>
        <taxon>Salinomyces</taxon>
    </lineage>
</organism>
<feature type="region of interest" description="Disordered" evidence="1">
    <location>
        <begin position="615"/>
        <end position="717"/>
    </location>
</feature>
<gene>
    <name evidence="2" type="ORF">B0A50_02047</name>
</gene>
<dbReference type="EMBL" id="NAJL01000009">
    <property type="protein sequence ID" value="TKA31079.1"/>
    <property type="molecule type" value="Genomic_DNA"/>
</dbReference>
<feature type="region of interest" description="Disordered" evidence="1">
    <location>
        <begin position="182"/>
        <end position="205"/>
    </location>
</feature>
<accession>A0A4V5N5B3</accession>
<keyword evidence="3" id="KW-1185">Reference proteome</keyword>
<feature type="compositionally biased region" description="Polar residues" evidence="1">
    <location>
        <begin position="622"/>
        <end position="635"/>
    </location>
</feature>
<feature type="compositionally biased region" description="Polar residues" evidence="1">
    <location>
        <begin position="467"/>
        <end position="482"/>
    </location>
</feature>
<feature type="compositionally biased region" description="Polar residues" evidence="1">
    <location>
        <begin position="363"/>
        <end position="376"/>
    </location>
</feature>
<evidence type="ECO:0008006" key="4">
    <source>
        <dbReference type="Google" id="ProtNLM"/>
    </source>
</evidence>
<name>A0A4V5N5B3_9PEZI</name>
<feature type="region of interest" description="Disordered" evidence="1">
    <location>
        <begin position="1"/>
        <end position="97"/>
    </location>
</feature>
<feature type="compositionally biased region" description="Polar residues" evidence="1">
    <location>
        <begin position="660"/>
        <end position="676"/>
    </location>
</feature>
<feature type="compositionally biased region" description="Polar residues" evidence="1">
    <location>
        <begin position="18"/>
        <end position="34"/>
    </location>
</feature>
<sequence>MRKRHSFFGRTTPDDDSITSGMSALHATISSQGRDSPAAPRPGTASSERPRRKTEHFETIRNSIFGRRKKTNPSISSARLSTQPQSFSTPTDGPLPGRAELARAHFKTEDDYYHYLRKTSISLPFGFEHITHTAQQELPRLDTVNDKDLAAKFRALSAYRRPKHELDGIRAMDVTDKLEGMGVQRGAPSSRPQSPTSDIPAELGTDEARVVGAVGVVGSLNETMFDEVRDTRFDPKDAFRRSHSTRQPSRRDSSLGLLNEQRLRYLEQPPPPTFYDSQSSDDSDGLDEHSRLGGLELNEYAAALDSVPEERDSFSTCRDLPYIDRTKQPLPPLPPHAQARRHSKSSAKPSPKRTSIPRIPASDNRSSKWSTRSVQRSPVAPNDRDKHDTRVLSMLSDASTWEADVEFCYQQEAESTCDFDWQGVAPSLCDPPLDQSGSRGRVSACVPCTPLLDSAASSPSLKHASGRATTETPSSSLHTRGTSVGHRGFLAARKGSFESTRKRSHVPSALGLMPGTPNVSVLSPVYSIGGREDGDNKTTFSPDTLHFRGFDSVNSGSVEYLSDPESGESGESGHGKSSSYGSYESVVRPALNDGDRARWSFTSLTSVPDLLHSQRRSRQSIHKNANSTPLASLPQSPVVEVAGSTEESQLDPSAPDAATARQTLTMRRPQSTSDRTVLQAAGKAVQRSRPPAPSRFSRLIHADASALKSPEDRPGWI</sequence>
<evidence type="ECO:0000313" key="3">
    <source>
        <dbReference type="Proteomes" id="UP000308549"/>
    </source>
</evidence>
<proteinExistence type="predicted"/>
<comment type="caution">
    <text evidence="2">The sequence shown here is derived from an EMBL/GenBank/DDBJ whole genome shotgun (WGS) entry which is preliminary data.</text>
</comment>
<feature type="region of interest" description="Disordered" evidence="1">
    <location>
        <begin position="456"/>
        <end position="483"/>
    </location>
</feature>
<reference evidence="2 3" key="1">
    <citation type="submission" date="2017-03" db="EMBL/GenBank/DDBJ databases">
        <title>Genomes of endolithic fungi from Antarctica.</title>
        <authorList>
            <person name="Coleine C."/>
            <person name="Masonjones S."/>
            <person name="Stajich J.E."/>
        </authorList>
    </citation>
    <scope>NUCLEOTIDE SEQUENCE [LARGE SCALE GENOMIC DNA]</scope>
    <source>
        <strain evidence="2 3">CCFEE 6315</strain>
    </source>
</reference>
<evidence type="ECO:0000313" key="2">
    <source>
        <dbReference type="EMBL" id="TKA31079.1"/>
    </source>
</evidence>
<feature type="region of interest" description="Disordered" evidence="1">
    <location>
        <begin position="556"/>
        <end position="582"/>
    </location>
</feature>
<feature type="region of interest" description="Disordered" evidence="1">
    <location>
        <begin position="323"/>
        <end position="389"/>
    </location>
</feature>
<dbReference type="OrthoDB" id="24581at2759"/>
<protein>
    <recommendedName>
        <fullName evidence="4">CRIB domain-containing protein</fullName>
    </recommendedName>
</protein>
<evidence type="ECO:0000256" key="1">
    <source>
        <dbReference type="SAM" id="MobiDB-lite"/>
    </source>
</evidence>
<feature type="compositionally biased region" description="Polar residues" evidence="1">
    <location>
        <begin position="72"/>
        <end position="91"/>
    </location>
</feature>
<dbReference type="AlphaFoldDB" id="A0A4V5N5B3"/>
<feature type="region of interest" description="Disordered" evidence="1">
    <location>
        <begin position="236"/>
        <end position="290"/>
    </location>
</feature>